<comment type="caution">
    <text evidence="2">The sequence shown here is derived from an EMBL/GenBank/DDBJ whole genome shotgun (WGS) entry which is preliminary data.</text>
</comment>
<name>A0A918AV84_9ACTN</name>
<sequence>MLRRSAPDPRDLSYITYDLTAALVVAGALATGVLVHRRTAPSEGANALSRGERLILALGAAATVIMIGGCLGNGFRGTEYATKPRSAPSAQALNPGADQ</sequence>
<accession>A0A918AV84</accession>
<keyword evidence="3" id="KW-1185">Reference proteome</keyword>
<dbReference type="EMBL" id="BMSV01000001">
    <property type="protein sequence ID" value="GGP89435.1"/>
    <property type="molecule type" value="Genomic_DNA"/>
</dbReference>
<protein>
    <submittedName>
        <fullName evidence="2">Uncharacterized protein</fullName>
    </submittedName>
</protein>
<evidence type="ECO:0000313" key="3">
    <source>
        <dbReference type="Proteomes" id="UP000654123"/>
    </source>
</evidence>
<evidence type="ECO:0000313" key="2">
    <source>
        <dbReference type="EMBL" id="GGP89435.1"/>
    </source>
</evidence>
<reference evidence="2" key="1">
    <citation type="journal article" date="2014" name="Int. J. Syst. Evol. Microbiol.">
        <title>Complete genome sequence of Corynebacterium casei LMG S-19264T (=DSM 44701T), isolated from a smear-ripened cheese.</title>
        <authorList>
            <consortium name="US DOE Joint Genome Institute (JGI-PGF)"/>
            <person name="Walter F."/>
            <person name="Albersmeier A."/>
            <person name="Kalinowski J."/>
            <person name="Ruckert C."/>
        </authorList>
    </citation>
    <scope>NUCLEOTIDE SEQUENCE</scope>
    <source>
        <strain evidence="2">JCM 4335</strain>
    </source>
</reference>
<gene>
    <name evidence="2" type="ORF">GCM10010249_04060</name>
</gene>
<reference evidence="2" key="2">
    <citation type="submission" date="2020-09" db="EMBL/GenBank/DDBJ databases">
        <authorList>
            <person name="Sun Q."/>
            <person name="Ohkuma M."/>
        </authorList>
    </citation>
    <scope>NUCLEOTIDE SEQUENCE</scope>
    <source>
        <strain evidence="2">JCM 4335</strain>
    </source>
</reference>
<proteinExistence type="predicted"/>
<evidence type="ECO:0000256" key="1">
    <source>
        <dbReference type="SAM" id="Phobius"/>
    </source>
</evidence>
<keyword evidence="1" id="KW-0812">Transmembrane</keyword>
<organism evidence="2 3">
    <name type="scientific">Streptomyces roseolilacinus</name>
    <dbReference type="NCBI Taxonomy" id="66904"/>
    <lineage>
        <taxon>Bacteria</taxon>
        <taxon>Bacillati</taxon>
        <taxon>Actinomycetota</taxon>
        <taxon>Actinomycetes</taxon>
        <taxon>Kitasatosporales</taxon>
        <taxon>Streptomycetaceae</taxon>
        <taxon>Streptomyces</taxon>
    </lineage>
</organism>
<keyword evidence="1" id="KW-0472">Membrane</keyword>
<feature type="transmembrane region" description="Helical" evidence="1">
    <location>
        <begin position="54"/>
        <end position="75"/>
    </location>
</feature>
<dbReference type="Proteomes" id="UP000654123">
    <property type="component" value="Unassembled WGS sequence"/>
</dbReference>
<keyword evidence="1" id="KW-1133">Transmembrane helix</keyword>
<dbReference type="AlphaFoldDB" id="A0A918AV84"/>
<feature type="transmembrane region" description="Helical" evidence="1">
    <location>
        <begin position="12"/>
        <end position="34"/>
    </location>
</feature>